<evidence type="ECO:0000313" key="3">
    <source>
        <dbReference type="Proteomes" id="UP000078492"/>
    </source>
</evidence>
<reference evidence="2 3" key="1">
    <citation type="submission" date="2015-09" db="EMBL/GenBank/DDBJ databases">
        <title>Trachymyrmex cornetzi WGS genome.</title>
        <authorList>
            <person name="Nygaard S."/>
            <person name="Hu H."/>
            <person name="Boomsma J."/>
            <person name="Zhang G."/>
        </authorList>
    </citation>
    <scope>NUCLEOTIDE SEQUENCE [LARGE SCALE GENOMIC DNA]</scope>
    <source>
        <strain evidence="2">Tcor2-1</strain>
        <tissue evidence="2">Whole body</tissue>
    </source>
</reference>
<accession>A0A195DZ63</accession>
<keyword evidence="1" id="KW-0472">Membrane</keyword>
<protein>
    <submittedName>
        <fullName evidence="2">Uncharacterized protein</fullName>
    </submittedName>
</protein>
<evidence type="ECO:0000256" key="1">
    <source>
        <dbReference type="SAM" id="Phobius"/>
    </source>
</evidence>
<proteinExistence type="predicted"/>
<keyword evidence="1" id="KW-0812">Transmembrane</keyword>
<dbReference type="Proteomes" id="UP000078492">
    <property type="component" value="Unassembled WGS sequence"/>
</dbReference>
<dbReference type="AlphaFoldDB" id="A0A195DZ63"/>
<evidence type="ECO:0000313" key="2">
    <source>
        <dbReference type="EMBL" id="KYN18180.1"/>
    </source>
</evidence>
<feature type="transmembrane region" description="Helical" evidence="1">
    <location>
        <begin position="6"/>
        <end position="24"/>
    </location>
</feature>
<gene>
    <name evidence="2" type="ORF">ALC57_09525</name>
</gene>
<keyword evidence="3" id="KW-1185">Reference proteome</keyword>
<organism evidence="2 3">
    <name type="scientific">Trachymyrmex cornetzi</name>
    <dbReference type="NCBI Taxonomy" id="471704"/>
    <lineage>
        <taxon>Eukaryota</taxon>
        <taxon>Metazoa</taxon>
        <taxon>Ecdysozoa</taxon>
        <taxon>Arthropoda</taxon>
        <taxon>Hexapoda</taxon>
        <taxon>Insecta</taxon>
        <taxon>Pterygota</taxon>
        <taxon>Neoptera</taxon>
        <taxon>Endopterygota</taxon>
        <taxon>Hymenoptera</taxon>
        <taxon>Apocrita</taxon>
        <taxon>Aculeata</taxon>
        <taxon>Formicoidea</taxon>
        <taxon>Formicidae</taxon>
        <taxon>Myrmicinae</taxon>
        <taxon>Trachymyrmex</taxon>
    </lineage>
</organism>
<name>A0A195DZ63_9HYME</name>
<dbReference type="EMBL" id="KQ980031">
    <property type="protein sequence ID" value="KYN18180.1"/>
    <property type="molecule type" value="Genomic_DNA"/>
</dbReference>
<sequence>MYLLLHNRYICYVVIVIISIIHRLNRPRKGVSRKGKTGGRTTRKCKHECALARSWCAIAPHNSRVTVRVKTFSHKGGGTPMVAAILLTRSNVTAWLESREKRASTSAEPLLPASYGFVVDNARMKSRSTFEST</sequence>
<keyword evidence="1" id="KW-1133">Transmembrane helix</keyword>